<organism evidence="2 3">
    <name type="scientific">Lentinula raphanica</name>
    <dbReference type="NCBI Taxonomy" id="153919"/>
    <lineage>
        <taxon>Eukaryota</taxon>
        <taxon>Fungi</taxon>
        <taxon>Dikarya</taxon>
        <taxon>Basidiomycota</taxon>
        <taxon>Agaricomycotina</taxon>
        <taxon>Agaricomycetes</taxon>
        <taxon>Agaricomycetidae</taxon>
        <taxon>Agaricales</taxon>
        <taxon>Marasmiineae</taxon>
        <taxon>Omphalotaceae</taxon>
        <taxon>Lentinula</taxon>
    </lineage>
</organism>
<dbReference type="AlphaFoldDB" id="A0AA38PKX5"/>
<keyword evidence="1" id="KW-0472">Membrane</keyword>
<feature type="transmembrane region" description="Helical" evidence="1">
    <location>
        <begin position="21"/>
        <end position="46"/>
    </location>
</feature>
<evidence type="ECO:0000313" key="2">
    <source>
        <dbReference type="EMBL" id="KAJ3844525.1"/>
    </source>
</evidence>
<keyword evidence="1" id="KW-1133">Transmembrane helix</keyword>
<gene>
    <name evidence="2" type="ORF">F5878DRAFT_637252</name>
</gene>
<name>A0AA38PKX5_9AGAR</name>
<reference evidence="2" key="1">
    <citation type="submission" date="2022-08" db="EMBL/GenBank/DDBJ databases">
        <authorList>
            <consortium name="DOE Joint Genome Institute"/>
            <person name="Min B."/>
            <person name="Riley R."/>
            <person name="Sierra-Patev S."/>
            <person name="Naranjo-Ortiz M."/>
            <person name="Looney B."/>
            <person name="Konkel Z."/>
            <person name="Slot J.C."/>
            <person name="Sakamoto Y."/>
            <person name="Steenwyk J.L."/>
            <person name="Rokas A."/>
            <person name="Carro J."/>
            <person name="Camarero S."/>
            <person name="Ferreira P."/>
            <person name="Molpeceres G."/>
            <person name="Ruiz-Duenas F.J."/>
            <person name="Serrano A."/>
            <person name="Henrissat B."/>
            <person name="Drula E."/>
            <person name="Hughes K.W."/>
            <person name="Mata J.L."/>
            <person name="Ishikawa N.K."/>
            <person name="Vargas-Isla R."/>
            <person name="Ushijima S."/>
            <person name="Smith C.A."/>
            <person name="Ahrendt S."/>
            <person name="Andreopoulos W."/>
            <person name="He G."/>
            <person name="Labutti K."/>
            <person name="Lipzen A."/>
            <person name="Ng V."/>
            <person name="Sandor L."/>
            <person name="Barry K."/>
            <person name="Martinez A.T."/>
            <person name="Xiao Y."/>
            <person name="Gibbons J.G."/>
            <person name="Terashima K."/>
            <person name="Hibbett D.S."/>
            <person name="Grigoriev I.V."/>
        </authorList>
    </citation>
    <scope>NUCLEOTIDE SEQUENCE</scope>
    <source>
        <strain evidence="2">TFB9207</strain>
    </source>
</reference>
<sequence>MDHTSFGMGIGSISNVRTRKIMNLVLSLRLMVLISRLIVPSPWLIILRTRSKLLKMDRKRSANLEVFNYHPTSSHTVIDGRATKMTIWAFKAGNNPGLRSLKRISIGLELNFRFHDITPDDALGAGLQVVLVKNVVRARTTYSDSHEMLATTFLSSLCPSFDRPTPIVPFSLLQQPKTNYVASLVTLLRTSAWMQLLPPSYSDSKSCFMVLPLTRRNEHDKNVSEMSGASTVLLNNEEPSLMNKAKSNARPADVGQGGQTRILAIRTVTFTYLFSPCEASQHRTQESLNSLFWMRDDCDLDRARNMAFGQRFVRCSDLGEIYISLNEDDWCIQYRLSILFMGVDPLLESKYIPGTEIGDAFSPYVLRQTIFWTVAYTTAKNASNNPAGIVESENLERREER</sequence>
<dbReference type="Proteomes" id="UP001163846">
    <property type="component" value="Unassembled WGS sequence"/>
</dbReference>
<comment type="caution">
    <text evidence="2">The sequence shown here is derived from an EMBL/GenBank/DDBJ whole genome shotgun (WGS) entry which is preliminary data.</text>
</comment>
<keyword evidence="3" id="KW-1185">Reference proteome</keyword>
<accession>A0AA38PKX5</accession>
<keyword evidence="1" id="KW-0812">Transmembrane</keyword>
<dbReference type="EMBL" id="MU805951">
    <property type="protein sequence ID" value="KAJ3844525.1"/>
    <property type="molecule type" value="Genomic_DNA"/>
</dbReference>
<evidence type="ECO:0000313" key="3">
    <source>
        <dbReference type="Proteomes" id="UP001163846"/>
    </source>
</evidence>
<evidence type="ECO:0000256" key="1">
    <source>
        <dbReference type="SAM" id="Phobius"/>
    </source>
</evidence>
<proteinExistence type="predicted"/>
<protein>
    <submittedName>
        <fullName evidence="2">Uncharacterized protein</fullName>
    </submittedName>
</protein>